<accession>A0ABU0L6K4</accession>
<comment type="caution">
    <text evidence="2">The sequence shown here is derived from an EMBL/GenBank/DDBJ whole genome shotgun (WGS) entry which is preliminary data.</text>
</comment>
<feature type="domain" description="Tox-MPTase4" evidence="1">
    <location>
        <begin position="1"/>
        <end position="40"/>
    </location>
</feature>
<evidence type="ECO:0000313" key="3">
    <source>
        <dbReference type="Proteomes" id="UP001242811"/>
    </source>
</evidence>
<dbReference type="EMBL" id="JAUSWA010000047">
    <property type="protein sequence ID" value="MDQ0496909.1"/>
    <property type="molecule type" value="Genomic_DNA"/>
</dbReference>
<dbReference type="InterPro" id="IPR028912">
    <property type="entry name" value="Tox-MPTase4_dom"/>
</dbReference>
<reference evidence="2 3" key="1">
    <citation type="submission" date="2023-07" db="EMBL/GenBank/DDBJ databases">
        <title>Genomic Encyclopedia of Type Strains, Phase IV (KMG-IV): sequencing the most valuable type-strain genomes for metagenomic binning, comparative biology and taxonomic classification.</title>
        <authorList>
            <person name="Goeker M."/>
        </authorList>
    </citation>
    <scope>NUCLEOTIDE SEQUENCE [LARGE SCALE GENOMIC DNA]</scope>
    <source>
        <strain evidence="2 3">DSM 14914</strain>
    </source>
</reference>
<dbReference type="Proteomes" id="UP001242811">
    <property type="component" value="Unassembled WGS sequence"/>
</dbReference>
<sequence length="53" mass="6542">MKLSTIEKEEYVYNEIMKSKDKFNSSEIYEAQRYIYKLRNGQWPLPSWKGYEE</sequence>
<organism evidence="2 3">
    <name type="scientific">Paenibacillus brasilensis</name>
    <dbReference type="NCBI Taxonomy" id="128574"/>
    <lineage>
        <taxon>Bacteria</taxon>
        <taxon>Bacillati</taxon>
        <taxon>Bacillota</taxon>
        <taxon>Bacilli</taxon>
        <taxon>Bacillales</taxon>
        <taxon>Paenibacillaceae</taxon>
        <taxon>Paenibacillus</taxon>
    </lineage>
</organism>
<name>A0ABU0L6K4_9BACL</name>
<protein>
    <recommendedName>
        <fullName evidence="1">Tox-MPTase4 domain-containing protein</fullName>
    </recommendedName>
</protein>
<evidence type="ECO:0000313" key="2">
    <source>
        <dbReference type="EMBL" id="MDQ0496909.1"/>
    </source>
</evidence>
<proteinExistence type="predicted"/>
<evidence type="ECO:0000259" key="1">
    <source>
        <dbReference type="Pfam" id="PF15640"/>
    </source>
</evidence>
<gene>
    <name evidence="2" type="ORF">QOZ95_005109</name>
</gene>
<dbReference type="Pfam" id="PF15640">
    <property type="entry name" value="Tox-MPTase4"/>
    <property type="match status" value="1"/>
</dbReference>
<keyword evidence="3" id="KW-1185">Reference proteome</keyword>